<dbReference type="RefSeq" id="WP_063600530.1">
    <property type="nucleotide sequence ID" value="NZ_LITQ01000009.1"/>
</dbReference>
<dbReference type="InterPro" id="IPR016064">
    <property type="entry name" value="NAD/diacylglycerol_kinase_sf"/>
</dbReference>
<organism evidence="1 3">
    <name type="scientific">Clostridium coskatii</name>
    <dbReference type="NCBI Taxonomy" id="1705578"/>
    <lineage>
        <taxon>Bacteria</taxon>
        <taxon>Bacillati</taxon>
        <taxon>Bacillota</taxon>
        <taxon>Clostridia</taxon>
        <taxon>Eubacteriales</taxon>
        <taxon>Clostridiaceae</taxon>
        <taxon>Clostridium</taxon>
    </lineage>
</organism>
<dbReference type="EC" id="2.7.1.23" evidence="1 2"/>
<dbReference type="PANTHER" id="PTHR13158:SF5">
    <property type="entry name" value="NAD KINASE 2, MITOCHONDRIAL"/>
    <property type="match status" value="1"/>
</dbReference>
<gene>
    <name evidence="1" type="primary">ppnK_2</name>
    <name evidence="2" type="synonym">nadK_2</name>
    <name evidence="2" type="ORF">CLCOS_14870</name>
    <name evidence="1" type="ORF">WX73_03745</name>
</gene>
<reference evidence="2 4" key="2">
    <citation type="journal article" date="2016" name="Front. Microbiol.">
        <title>Industrial Acetogenic Biocatalysts: A Comparative Metabolic and Genomic Analysis.</title>
        <authorList>
            <person name="Bengelsdorf F."/>
            <person name="Poehlein A."/>
            <person name="Sonja S."/>
            <person name="Erz C."/>
            <person name="Hummel T."/>
            <person name="Hoffmeister S."/>
            <person name="Daniel R."/>
            <person name="Durre P."/>
        </authorList>
    </citation>
    <scope>NUCLEOTIDE SEQUENCE [LARGE SCALE GENOMIC DNA]</scope>
    <source>
        <strain evidence="2 4">PTA-10522</strain>
    </source>
</reference>
<evidence type="ECO:0000313" key="1">
    <source>
        <dbReference type="EMBL" id="OAA93835.1"/>
    </source>
</evidence>
<evidence type="ECO:0000313" key="4">
    <source>
        <dbReference type="Proteomes" id="UP000093694"/>
    </source>
</evidence>
<dbReference type="Gene3D" id="3.40.50.10330">
    <property type="entry name" value="Probable inorganic polyphosphate/atp-NAD kinase, domain 1"/>
    <property type="match status" value="1"/>
</dbReference>
<dbReference type="Proteomes" id="UP000077384">
    <property type="component" value="Unassembled WGS sequence"/>
</dbReference>
<name>A0A162JDX1_9CLOT</name>
<keyword evidence="4" id="KW-1185">Reference proteome</keyword>
<dbReference type="GO" id="GO:0003951">
    <property type="term" value="F:NAD+ kinase activity"/>
    <property type="evidence" value="ECO:0007669"/>
    <property type="project" value="UniProtKB-EC"/>
</dbReference>
<dbReference type="InterPro" id="IPR017438">
    <property type="entry name" value="ATP-NAD_kinase_N"/>
</dbReference>
<proteinExistence type="predicted"/>
<dbReference type="Proteomes" id="UP000093694">
    <property type="component" value="Unassembled WGS sequence"/>
</dbReference>
<dbReference type="EMBL" id="LITQ01000009">
    <property type="protein sequence ID" value="OAA93835.1"/>
    <property type="molecule type" value="Genomic_DNA"/>
</dbReference>
<dbReference type="AlphaFoldDB" id="A0A162JDX1"/>
<dbReference type="EMBL" id="LROR01000038">
    <property type="protein sequence ID" value="OBR95163.1"/>
    <property type="molecule type" value="Genomic_DNA"/>
</dbReference>
<protein>
    <submittedName>
        <fullName evidence="1 2">NAD kinase</fullName>
        <ecNumber evidence="1 2">2.7.1.23</ecNumber>
    </submittedName>
</protein>
<comment type="caution">
    <text evidence="1">The sequence shown here is derived from an EMBL/GenBank/DDBJ whole genome shotgun (WGS) entry which is preliminary data.</text>
</comment>
<reference evidence="1 3" key="1">
    <citation type="journal article" date="2015" name="Biotechnol. Bioeng.">
        <title>Genome sequence and phenotypic characterization of Caulobacter segnis.</title>
        <authorList>
            <person name="Patel S."/>
            <person name="Fletcher B."/>
            <person name="Scott D.C."/>
            <person name="Ely B."/>
        </authorList>
    </citation>
    <scope>NUCLEOTIDE SEQUENCE [LARGE SCALE GENOMIC DNA]</scope>
    <source>
        <strain evidence="1 3">PS02</strain>
    </source>
</reference>
<accession>A0A162JDX1</accession>
<keyword evidence="1" id="KW-0418">Kinase</keyword>
<evidence type="ECO:0000313" key="2">
    <source>
        <dbReference type="EMBL" id="OBR95163.1"/>
    </source>
</evidence>
<sequence>MVRLTENKIVIIKRKTGLEELIARYNTIEQAKFYIEHLGSDFSDYVTEDKIYKQAVSKAQSQLEELGRTQIVDRDFVPNFIFGGNDLVVVIGQDGLVANTLKYLSNQLLIGVNPDPSRWDGVLLPFKVHDLKLVVKDVFNVKRQVKEVSMAKAALNDGQSIYAVNDLFIGQKSHVSARYSIKLGNDEEHQSSSGVIVSTGLGSTGWLKSILTGAANIINSTSNSDLKTKQKNNPAWDIDYLYFSVREPFPSRTTKADIVFGRIKKGSQLKISSQMPENGVIFSDGIESDYLKFNSGIEATITLAEKKGHLVI</sequence>
<keyword evidence="1" id="KW-0808">Transferase</keyword>
<dbReference type="PANTHER" id="PTHR13158">
    <property type="match status" value="1"/>
</dbReference>
<dbReference type="PATRIC" id="fig|1705578.3.peg.3816"/>
<dbReference type="GO" id="GO:0019674">
    <property type="term" value="P:NAD+ metabolic process"/>
    <property type="evidence" value="ECO:0007669"/>
    <property type="project" value="TreeGrafter"/>
</dbReference>
<evidence type="ECO:0000313" key="3">
    <source>
        <dbReference type="Proteomes" id="UP000077384"/>
    </source>
</evidence>
<dbReference type="SUPFAM" id="SSF111331">
    <property type="entry name" value="NAD kinase/diacylglycerol kinase-like"/>
    <property type="match status" value="1"/>
</dbReference>